<evidence type="ECO:0000313" key="2">
    <source>
        <dbReference type="Proteomes" id="UP000886501"/>
    </source>
</evidence>
<gene>
    <name evidence="1" type="ORF">BDM02DRAFT_232915</name>
</gene>
<protein>
    <submittedName>
        <fullName evidence="1">Uncharacterized protein</fullName>
    </submittedName>
</protein>
<name>A0ACB6ZRT2_THEGA</name>
<evidence type="ECO:0000313" key="1">
    <source>
        <dbReference type="EMBL" id="KAF9652209.1"/>
    </source>
</evidence>
<organism evidence="1 2">
    <name type="scientific">Thelephora ganbajun</name>
    <name type="common">Ganba fungus</name>
    <dbReference type="NCBI Taxonomy" id="370292"/>
    <lineage>
        <taxon>Eukaryota</taxon>
        <taxon>Fungi</taxon>
        <taxon>Dikarya</taxon>
        <taxon>Basidiomycota</taxon>
        <taxon>Agaricomycotina</taxon>
        <taxon>Agaricomycetes</taxon>
        <taxon>Thelephorales</taxon>
        <taxon>Thelephoraceae</taxon>
        <taxon>Thelephora</taxon>
    </lineage>
</organism>
<comment type="caution">
    <text evidence="1">The sequence shown here is derived from an EMBL/GenBank/DDBJ whole genome shotgun (WGS) entry which is preliminary data.</text>
</comment>
<dbReference type="EMBL" id="MU117970">
    <property type="protein sequence ID" value="KAF9652209.1"/>
    <property type="molecule type" value="Genomic_DNA"/>
</dbReference>
<sequence>MRFLNSTEIFRLGSRVFASGGTPSFASTASRWISFPSSPPIFLPSRTVFAPVLCAVVGAEPSSSVAPCGPSCSSKRVRPTSKLFSNVQKGLG</sequence>
<proteinExistence type="predicted"/>
<reference evidence="1" key="1">
    <citation type="submission" date="2019-10" db="EMBL/GenBank/DDBJ databases">
        <authorList>
            <consortium name="DOE Joint Genome Institute"/>
            <person name="Kuo A."/>
            <person name="Miyauchi S."/>
            <person name="Kiss E."/>
            <person name="Drula E."/>
            <person name="Kohler A."/>
            <person name="Sanchez-Garcia M."/>
            <person name="Andreopoulos B."/>
            <person name="Barry K.W."/>
            <person name="Bonito G."/>
            <person name="Buee M."/>
            <person name="Carver A."/>
            <person name="Chen C."/>
            <person name="Cichocki N."/>
            <person name="Clum A."/>
            <person name="Culley D."/>
            <person name="Crous P.W."/>
            <person name="Fauchery L."/>
            <person name="Girlanda M."/>
            <person name="Hayes R."/>
            <person name="Keri Z."/>
            <person name="Labutti K."/>
            <person name="Lipzen A."/>
            <person name="Lombard V."/>
            <person name="Magnuson J."/>
            <person name="Maillard F."/>
            <person name="Morin E."/>
            <person name="Murat C."/>
            <person name="Nolan M."/>
            <person name="Ohm R."/>
            <person name="Pangilinan J."/>
            <person name="Pereira M."/>
            <person name="Perotto S."/>
            <person name="Peter M."/>
            <person name="Riley R."/>
            <person name="Sitrit Y."/>
            <person name="Stielow B."/>
            <person name="Szollosi G."/>
            <person name="Zifcakova L."/>
            <person name="Stursova M."/>
            <person name="Spatafora J.W."/>
            <person name="Tedersoo L."/>
            <person name="Vaario L.-M."/>
            <person name="Yamada A."/>
            <person name="Yan M."/>
            <person name="Wang P."/>
            <person name="Xu J."/>
            <person name="Bruns T."/>
            <person name="Baldrian P."/>
            <person name="Vilgalys R."/>
            <person name="Henrissat B."/>
            <person name="Grigoriev I.V."/>
            <person name="Hibbett D."/>
            <person name="Nagy L.G."/>
            <person name="Martin F.M."/>
        </authorList>
    </citation>
    <scope>NUCLEOTIDE SEQUENCE</scope>
    <source>
        <strain evidence="1">P2</strain>
    </source>
</reference>
<accession>A0ACB6ZRT2</accession>
<dbReference type="Proteomes" id="UP000886501">
    <property type="component" value="Unassembled WGS sequence"/>
</dbReference>
<reference evidence="1" key="2">
    <citation type="journal article" date="2020" name="Nat. Commun.">
        <title>Large-scale genome sequencing of mycorrhizal fungi provides insights into the early evolution of symbiotic traits.</title>
        <authorList>
            <person name="Miyauchi S."/>
            <person name="Kiss E."/>
            <person name="Kuo A."/>
            <person name="Drula E."/>
            <person name="Kohler A."/>
            <person name="Sanchez-Garcia M."/>
            <person name="Morin E."/>
            <person name="Andreopoulos B."/>
            <person name="Barry K.W."/>
            <person name="Bonito G."/>
            <person name="Buee M."/>
            <person name="Carver A."/>
            <person name="Chen C."/>
            <person name="Cichocki N."/>
            <person name="Clum A."/>
            <person name="Culley D."/>
            <person name="Crous P.W."/>
            <person name="Fauchery L."/>
            <person name="Girlanda M."/>
            <person name="Hayes R.D."/>
            <person name="Keri Z."/>
            <person name="LaButti K."/>
            <person name="Lipzen A."/>
            <person name="Lombard V."/>
            <person name="Magnuson J."/>
            <person name="Maillard F."/>
            <person name="Murat C."/>
            <person name="Nolan M."/>
            <person name="Ohm R.A."/>
            <person name="Pangilinan J."/>
            <person name="Pereira M.F."/>
            <person name="Perotto S."/>
            <person name="Peter M."/>
            <person name="Pfister S."/>
            <person name="Riley R."/>
            <person name="Sitrit Y."/>
            <person name="Stielow J.B."/>
            <person name="Szollosi G."/>
            <person name="Zifcakova L."/>
            <person name="Stursova M."/>
            <person name="Spatafora J.W."/>
            <person name="Tedersoo L."/>
            <person name="Vaario L.M."/>
            <person name="Yamada A."/>
            <person name="Yan M."/>
            <person name="Wang P."/>
            <person name="Xu J."/>
            <person name="Bruns T."/>
            <person name="Baldrian P."/>
            <person name="Vilgalys R."/>
            <person name="Dunand C."/>
            <person name="Henrissat B."/>
            <person name="Grigoriev I.V."/>
            <person name="Hibbett D."/>
            <person name="Nagy L.G."/>
            <person name="Martin F.M."/>
        </authorList>
    </citation>
    <scope>NUCLEOTIDE SEQUENCE</scope>
    <source>
        <strain evidence="1">P2</strain>
    </source>
</reference>
<keyword evidence="2" id="KW-1185">Reference proteome</keyword>